<dbReference type="Proteomes" id="UP000501812">
    <property type="component" value="Chromosome"/>
</dbReference>
<evidence type="ECO:0000313" key="2">
    <source>
        <dbReference type="EMBL" id="QJE94381.1"/>
    </source>
</evidence>
<name>A0A858RCK4_9BACT</name>
<keyword evidence="3" id="KW-1185">Reference proteome</keyword>
<feature type="region of interest" description="Disordered" evidence="1">
    <location>
        <begin position="37"/>
        <end position="66"/>
    </location>
</feature>
<dbReference type="EMBL" id="CP051774">
    <property type="protein sequence ID" value="QJE94381.1"/>
    <property type="molecule type" value="Genomic_DNA"/>
</dbReference>
<evidence type="ECO:0000256" key="1">
    <source>
        <dbReference type="SAM" id="MobiDB-lite"/>
    </source>
</evidence>
<dbReference type="KEGG" id="luo:HHL09_00795"/>
<feature type="compositionally biased region" description="Basic and acidic residues" evidence="1">
    <location>
        <begin position="55"/>
        <end position="66"/>
    </location>
</feature>
<sequence length="446" mass="48778">MAVQPNKRSILLGAGGLLILALGGFVAWERAGAFADDSGQDQRQASLESAAAPAKSDKDRSKPARSDREFQQLADKWYQEIVEKHPELAINFKDVPDDQNGFLQLLNFTDRFGQYGADGLPLPENIRAILDGKQPWDPAAMANWLEENRALFDEIVAIGLLPDQSVKGIDMDRLKFFSARLPYDCNRLLLAHARMAMEGGDEAGALQSTRAALGISDHLGEIEMPSLLSETVSLLVGQSTRKTIFDHMAAAEGSDLAAWQELLTRNQHTPEDLARVFLGEWHHSTRSFLLPALLGDPRSLPMMVDNSGREPEPVQKIHDPDAVLAAQIAYFTQITANMKESTVGEIPGLSVNPVDTTGLSKDGAAVLDMLFKGSAAWSKGWTRSQTDAAILNAALQAASGGEVPLEPYTGKPFIIDQEAGTIRVPEDPWFESMNYQPVKIPVLKQR</sequence>
<proteinExistence type="predicted"/>
<accession>A0A858RCK4</accession>
<organism evidence="2 3">
    <name type="scientific">Luteolibacter luteus</name>
    <dbReference type="NCBI Taxonomy" id="2728835"/>
    <lineage>
        <taxon>Bacteria</taxon>
        <taxon>Pseudomonadati</taxon>
        <taxon>Verrucomicrobiota</taxon>
        <taxon>Verrucomicrobiia</taxon>
        <taxon>Verrucomicrobiales</taxon>
        <taxon>Verrucomicrobiaceae</taxon>
        <taxon>Luteolibacter</taxon>
    </lineage>
</organism>
<evidence type="ECO:0000313" key="3">
    <source>
        <dbReference type="Proteomes" id="UP000501812"/>
    </source>
</evidence>
<dbReference type="AlphaFoldDB" id="A0A858RCK4"/>
<reference evidence="2 3" key="1">
    <citation type="submission" date="2020-04" db="EMBL/GenBank/DDBJ databases">
        <title>Luteolibacter sp. G-1-1-1 isolated from soil.</title>
        <authorList>
            <person name="Dahal R.H."/>
        </authorList>
    </citation>
    <scope>NUCLEOTIDE SEQUENCE [LARGE SCALE GENOMIC DNA]</scope>
    <source>
        <strain evidence="2 3">G-1-1-1</strain>
    </source>
</reference>
<protein>
    <submittedName>
        <fullName evidence="2">Uncharacterized protein</fullName>
    </submittedName>
</protein>
<gene>
    <name evidence="2" type="ORF">HHL09_00795</name>
</gene>
<dbReference type="RefSeq" id="WP_169452602.1">
    <property type="nucleotide sequence ID" value="NZ_CP051774.1"/>
</dbReference>